<dbReference type="OrthoDB" id="8594062at2"/>
<sequence>MNTTPIDTVTPFLAAHGIIAGTACLGRSDVVIGRRICLPALVLVYRQEGGELIVCDLAAGVQGGAVRAFLQLVRMLAAGVPQLQRIRGLFLERASDPALSRARARLARILEVKGACWQPVAGDDWLVYTLPGKGPDQCR</sequence>
<dbReference type="RefSeq" id="WP_107889023.1">
    <property type="nucleotide sequence ID" value="NZ_CP028519.1"/>
</dbReference>
<keyword evidence="2" id="KW-1185">Reference proteome</keyword>
<evidence type="ECO:0000313" key="1">
    <source>
        <dbReference type="EMBL" id="AVY93834.1"/>
    </source>
</evidence>
<organism evidence="1 2">
    <name type="scientific">Microvirgula aerodenitrificans</name>
    <dbReference type="NCBI Taxonomy" id="57480"/>
    <lineage>
        <taxon>Bacteria</taxon>
        <taxon>Pseudomonadati</taxon>
        <taxon>Pseudomonadota</taxon>
        <taxon>Betaproteobacteria</taxon>
        <taxon>Neisseriales</taxon>
        <taxon>Aquaspirillaceae</taxon>
        <taxon>Microvirgula</taxon>
    </lineage>
</organism>
<accession>A0A2S0P8U2</accession>
<protein>
    <submittedName>
        <fullName evidence="1">Secretion protein</fullName>
    </submittedName>
</protein>
<dbReference type="KEGG" id="maer:DAI18_07085"/>
<evidence type="ECO:0000313" key="2">
    <source>
        <dbReference type="Proteomes" id="UP000244173"/>
    </source>
</evidence>
<dbReference type="Proteomes" id="UP000244173">
    <property type="component" value="Chromosome"/>
</dbReference>
<proteinExistence type="predicted"/>
<reference evidence="1 2" key="1">
    <citation type="submission" date="2018-04" db="EMBL/GenBank/DDBJ databases">
        <title>Denitrifier Microvirgula.</title>
        <authorList>
            <person name="Anderson E."/>
            <person name="Jang J."/>
            <person name="Ishii S."/>
        </authorList>
    </citation>
    <scope>NUCLEOTIDE SEQUENCE [LARGE SCALE GENOMIC DNA]</scope>
    <source>
        <strain evidence="1 2">BE2.4</strain>
    </source>
</reference>
<dbReference type="EMBL" id="CP028519">
    <property type="protein sequence ID" value="AVY93834.1"/>
    <property type="molecule type" value="Genomic_DNA"/>
</dbReference>
<name>A0A2S0P8U2_9NEIS</name>
<gene>
    <name evidence="1" type="ORF">DAI18_07085</name>
</gene>
<dbReference type="AlphaFoldDB" id="A0A2S0P8U2"/>